<keyword evidence="2" id="KW-1185">Reference proteome</keyword>
<comment type="caution">
    <text evidence="1">The sequence shown here is derived from an EMBL/GenBank/DDBJ whole genome shotgun (WGS) entry which is preliminary data.</text>
</comment>
<protein>
    <submittedName>
        <fullName evidence="1">Uncharacterized protein</fullName>
    </submittedName>
</protein>
<organism evidence="1 2">
    <name type="scientific">Cadophora malorum</name>
    <dbReference type="NCBI Taxonomy" id="108018"/>
    <lineage>
        <taxon>Eukaryota</taxon>
        <taxon>Fungi</taxon>
        <taxon>Dikarya</taxon>
        <taxon>Ascomycota</taxon>
        <taxon>Pezizomycotina</taxon>
        <taxon>Leotiomycetes</taxon>
        <taxon>Helotiales</taxon>
        <taxon>Ploettnerulaceae</taxon>
        <taxon>Cadophora</taxon>
    </lineage>
</organism>
<dbReference type="EMBL" id="JAFJYH010000359">
    <property type="protein sequence ID" value="KAG4412722.1"/>
    <property type="molecule type" value="Genomic_DNA"/>
</dbReference>
<accession>A0A8H7W2H8</accession>
<evidence type="ECO:0000313" key="2">
    <source>
        <dbReference type="Proteomes" id="UP000664132"/>
    </source>
</evidence>
<dbReference type="Proteomes" id="UP000664132">
    <property type="component" value="Unassembled WGS sequence"/>
</dbReference>
<evidence type="ECO:0000313" key="1">
    <source>
        <dbReference type="EMBL" id="KAG4412722.1"/>
    </source>
</evidence>
<proteinExistence type="predicted"/>
<gene>
    <name evidence="1" type="ORF">IFR04_014153</name>
</gene>
<sequence length="253" mass="27992">MSMPGHGASRKTSSSSMNDDVNNAFEFCLRAVFPPEFPCGDRFGEEWYYSDKAQSCCKKIDEDLAFGMEEEKHSKDQHVISMSAAPASQGTLTEHCLQEWYPPGFSCDYHLGPEWHYNDERFQCCKTVEWLSSSDRGSEYLSSSSMDVDAPSHSELAAGGRVCIPAILPLGYDCTARYGSGFHYIEQIHTCCKEAEGRSILTAAAEEDALSKGMPTGFGSRIDAKGAVKGDMPSGFEEKPKVEEQVNFHTEML</sequence>
<dbReference type="AlphaFoldDB" id="A0A8H7W2H8"/>
<name>A0A8H7W2H8_9HELO</name>
<reference evidence="1" key="1">
    <citation type="submission" date="2021-02" db="EMBL/GenBank/DDBJ databases">
        <title>Genome sequence Cadophora malorum strain M34.</title>
        <authorList>
            <person name="Stefanovic E."/>
            <person name="Vu D."/>
            <person name="Scully C."/>
            <person name="Dijksterhuis J."/>
            <person name="Roader J."/>
            <person name="Houbraken J."/>
        </authorList>
    </citation>
    <scope>NUCLEOTIDE SEQUENCE</scope>
    <source>
        <strain evidence="1">M34</strain>
    </source>
</reference>
<dbReference type="OrthoDB" id="3563923at2759"/>